<dbReference type="InterPro" id="IPR036388">
    <property type="entry name" value="WH-like_DNA-bd_sf"/>
</dbReference>
<keyword evidence="3" id="KW-1185">Reference proteome</keyword>
<name>A0ABZ2LE22_9BACT</name>
<feature type="domain" description="RNA polymerase sigma factor 70 region 4 type 2" evidence="1">
    <location>
        <begin position="36"/>
        <end position="82"/>
    </location>
</feature>
<gene>
    <name evidence="2" type="ORF">LVJ94_07045</name>
</gene>
<proteinExistence type="predicted"/>
<protein>
    <recommendedName>
        <fullName evidence="1">RNA polymerase sigma factor 70 region 4 type 2 domain-containing protein</fullName>
    </recommendedName>
</protein>
<dbReference type="Proteomes" id="UP001374803">
    <property type="component" value="Chromosome"/>
</dbReference>
<dbReference type="EMBL" id="CP089983">
    <property type="protein sequence ID" value="WXB06987.1"/>
    <property type="molecule type" value="Genomic_DNA"/>
</dbReference>
<dbReference type="Gene3D" id="1.10.10.10">
    <property type="entry name" value="Winged helix-like DNA-binding domain superfamily/Winged helix DNA-binding domain"/>
    <property type="match status" value="1"/>
</dbReference>
<dbReference type="Pfam" id="PF08281">
    <property type="entry name" value="Sigma70_r4_2"/>
    <property type="match status" value="1"/>
</dbReference>
<reference evidence="2" key="1">
    <citation type="submission" date="2021-12" db="EMBL/GenBank/DDBJ databases">
        <title>Discovery of the Pendulisporaceae a myxobacterial family with distinct sporulation behavior and unique specialized metabolism.</title>
        <authorList>
            <person name="Garcia R."/>
            <person name="Popoff A."/>
            <person name="Bader C.D."/>
            <person name="Loehr J."/>
            <person name="Walesch S."/>
            <person name="Walt C."/>
            <person name="Boldt J."/>
            <person name="Bunk B."/>
            <person name="Haeckl F.J.F.P.J."/>
            <person name="Gunesch A.P."/>
            <person name="Birkelbach J."/>
            <person name="Nuebel U."/>
            <person name="Pietschmann T."/>
            <person name="Bach T."/>
            <person name="Mueller R."/>
        </authorList>
    </citation>
    <scope>NUCLEOTIDE SEQUENCE</scope>
    <source>
        <strain evidence="2">MSr11367</strain>
    </source>
</reference>
<dbReference type="SUPFAM" id="SSF88659">
    <property type="entry name" value="Sigma3 and sigma4 domains of RNA polymerase sigma factors"/>
    <property type="match status" value="1"/>
</dbReference>
<dbReference type="RefSeq" id="WP_394836648.1">
    <property type="nucleotide sequence ID" value="NZ_CP089929.1"/>
</dbReference>
<dbReference type="InterPro" id="IPR013324">
    <property type="entry name" value="RNA_pol_sigma_r3/r4-like"/>
</dbReference>
<sequence length="100" mass="11000">MAAHDGATRFSRNALDVDLDEIASACTSQARLSELRRLYAIVGDLPADVRIPLVLHRVEEMGLAEIANMTNMSLSTVKRRIREGDDRLRAHLGDGEEGAQ</sequence>
<evidence type="ECO:0000313" key="3">
    <source>
        <dbReference type="Proteomes" id="UP001374803"/>
    </source>
</evidence>
<dbReference type="InterPro" id="IPR013249">
    <property type="entry name" value="RNA_pol_sigma70_r4_t2"/>
</dbReference>
<organism evidence="2 3">
    <name type="scientific">Pendulispora rubella</name>
    <dbReference type="NCBI Taxonomy" id="2741070"/>
    <lineage>
        <taxon>Bacteria</taxon>
        <taxon>Pseudomonadati</taxon>
        <taxon>Myxococcota</taxon>
        <taxon>Myxococcia</taxon>
        <taxon>Myxococcales</taxon>
        <taxon>Sorangiineae</taxon>
        <taxon>Pendulisporaceae</taxon>
        <taxon>Pendulispora</taxon>
    </lineage>
</organism>
<evidence type="ECO:0000313" key="2">
    <source>
        <dbReference type="EMBL" id="WXB06987.1"/>
    </source>
</evidence>
<evidence type="ECO:0000259" key="1">
    <source>
        <dbReference type="Pfam" id="PF08281"/>
    </source>
</evidence>
<accession>A0ABZ2LE22</accession>